<proteinExistence type="predicted"/>
<accession>A0A2G9TFA5</accession>
<protein>
    <recommendedName>
        <fullName evidence="1">26S proteasome non-ATPase regulatory subunit 3 N-terminal TPR repeats domain-containing protein</fullName>
    </recommendedName>
</protein>
<evidence type="ECO:0000259" key="1">
    <source>
        <dbReference type="Pfam" id="PF25573"/>
    </source>
</evidence>
<dbReference type="EMBL" id="KZ373831">
    <property type="protein sequence ID" value="PIO56659.1"/>
    <property type="molecule type" value="Genomic_DNA"/>
</dbReference>
<gene>
    <name evidence="2" type="ORF">TELCIR_21941</name>
</gene>
<dbReference type="OrthoDB" id="5830928at2759"/>
<keyword evidence="3" id="KW-1185">Reference proteome</keyword>
<reference evidence="2 3" key="1">
    <citation type="submission" date="2015-09" db="EMBL/GenBank/DDBJ databases">
        <title>Draft genome of the parasitic nematode Teladorsagia circumcincta isolate WARC Sus (inbred).</title>
        <authorList>
            <person name="Mitreva M."/>
        </authorList>
    </citation>
    <scope>NUCLEOTIDE SEQUENCE [LARGE SCALE GENOMIC DNA]</scope>
    <source>
        <strain evidence="2 3">S</strain>
    </source>
</reference>
<evidence type="ECO:0000313" key="3">
    <source>
        <dbReference type="Proteomes" id="UP000230423"/>
    </source>
</evidence>
<feature type="non-terminal residue" evidence="2">
    <location>
        <position position="1"/>
    </location>
</feature>
<name>A0A2G9TFA5_TELCI</name>
<dbReference type="InterPro" id="IPR057985">
    <property type="entry name" value="TPR_PSMD3_N"/>
</dbReference>
<dbReference type="Pfam" id="PF25573">
    <property type="entry name" value="TPR_PSMD3_N"/>
    <property type="match status" value="1"/>
</dbReference>
<feature type="domain" description="26S proteasome non-ATPase regulatory subunit 3 N-terminal TPR repeats" evidence="1">
    <location>
        <begin position="7"/>
        <end position="79"/>
    </location>
</feature>
<dbReference type="Proteomes" id="UP000230423">
    <property type="component" value="Unassembled WGS sequence"/>
</dbReference>
<sequence length="87" mass="9978">SPRPTRKTTTPSAESELYIHLLVLLHLVDGNKLDDAKKCAEMLIARADSIDKRSLDPMVAKAIFYLALIYERQHKLHELGWYDNKLS</sequence>
<dbReference type="AlphaFoldDB" id="A0A2G9TFA5"/>
<organism evidence="2 3">
    <name type="scientific">Teladorsagia circumcincta</name>
    <name type="common">Brown stomach worm</name>
    <name type="synonym">Ostertagia circumcincta</name>
    <dbReference type="NCBI Taxonomy" id="45464"/>
    <lineage>
        <taxon>Eukaryota</taxon>
        <taxon>Metazoa</taxon>
        <taxon>Ecdysozoa</taxon>
        <taxon>Nematoda</taxon>
        <taxon>Chromadorea</taxon>
        <taxon>Rhabditida</taxon>
        <taxon>Rhabditina</taxon>
        <taxon>Rhabditomorpha</taxon>
        <taxon>Strongyloidea</taxon>
        <taxon>Trichostrongylidae</taxon>
        <taxon>Teladorsagia</taxon>
    </lineage>
</organism>
<evidence type="ECO:0000313" key="2">
    <source>
        <dbReference type="EMBL" id="PIO56659.1"/>
    </source>
</evidence>